<feature type="transmembrane region" description="Helical" evidence="13">
    <location>
        <begin position="98"/>
        <end position="120"/>
    </location>
</feature>
<evidence type="ECO:0000313" key="14">
    <source>
        <dbReference type="EMBL" id="ALS77391.1"/>
    </source>
</evidence>
<comment type="function">
    <text evidence="12">Catalyzes the acylation of glycosyl-4,4'-diaponeurosporenoate, i.e. the esterification of glucose at the C6'' position with the carboxyl group of the C(15) fatty acid 12-methyltetradecanoic acid, to yield staphyloxanthin. This is the last step in the biosynthesis of this orange pigment, present in most staphylococci strains.</text>
</comment>
<evidence type="ECO:0000256" key="4">
    <source>
        <dbReference type="ARBA" id="ARBA00022692"/>
    </source>
</evidence>
<evidence type="ECO:0000256" key="7">
    <source>
        <dbReference type="ARBA" id="ARBA00023136"/>
    </source>
</evidence>
<name>A0ABN4JVI3_9BACL</name>
<evidence type="ECO:0000256" key="12">
    <source>
        <dbReference type="ARBA" id="ARBA00025324"/>
    </source>
</evidence>
<keyword evidence="4 13" id="KW-0812">Transmembrane</keyword>
<keyword evidence="5" id="KW-0732">Signal</keyword>
<reference evidence="14" key="1">
    <citation type="submission" date="2016-01" db="EMBL/GenBank/DDBJ databases">
        <title>Complete genome of Planococcus kocurri type strain.</title>
        <authorList>
            <person name="See-Too W.S."/>
        </authorList>
    </citation>
    <scope>NUCLEOTIDE SEQUENCE [LARGE SCALE GENOMIC DNA]</scope>
    <source>
        <strain evidence="14">ATCC 43650</strain>
    </source>
</reference>
<keyword evidence="8" id="KW-0012">Acyltransferase</keyword>
<evidence type="ECO:0000256" key="10">
    <source>
        <dbReference type="ARBA" id="ARBA00023603"/>
    </source>
</evidence>
<keyword evidence="7 13" id="KW-0472">Membrane</keyword>
<dbReference type="Pfam" id="PF18927">
    <property type="entry name" value="CrtO"/>
    <property type="match status" value="1"/>
</dbReference>
<dbReference type="RefSeq" id="WP_058384071.1">
    <property type="nucleotide sequence ID" value="NZ_CP013661.2"/>
</dbReference>
<keyword evidence="6 13" id="KW-1133">Transmembrane helix</keyword>
<evidence type="ECO:0000256" key="13">
    <source>
        <dbReference type="SAM" id="Phobius"/>
    </source>
</evidence>
<evidence type="ECO:0000256" key="2">
    <source>
        <dbReference type="ARBA" id="ARBA00022475"/>
    </source>
</evidence>
<dbReference type="Proteomes" id="UP000065533">
    <property type="component" value="Chromosome"/>
</dbReference>
<evidence type="ECO:0000256" key="8">
    <source>
        <dbReference type="ARBA" id="ARBA00023315"/>
    </source>
</evidence>
<protein>
    <recommendedName>
        <fullName evidence="11">Glycosyl-4,4'-diaponeurosporenoate acyltransferase</fullName>
    </recommendedName>
</protein>
<organism evidence="14 15">
    <name type="scientific">Planococcus kocurii</name>
    <dbReference type="NCBI Taxonomy" id="1374"/>
    <lineage>
        <taxon>Bacteria</taxon>
        <taxon>Bacillati</taxon>
        <taxon>Bacillota</taxon>
        <taxon>Bacilli</taxon>
        <taxon>Bacillales</taxon>
        <taxon>Caryophanaceae</taxon>
        <taxon>Planococcus</taxon>
    </lineage>
</organism>
<sequence>MILILGDTQLQRHILPKETFQNNFFFKEKAFESRPSKSIRIKKRKDKLPAMNATLKNLKTKLTSDYLHTLIMQPYYAEFGHLTTAVLDFLCLVVNPNAYLLMAFICSIVNFFIHIPYYLIQRYNRPRLLNVKFRKGYSSTNELDESGREVG</sequence>
<evidence type="ECO:0000256" key="9">
    <source>
        <dbReference type="ARBA" id="ARBA00023588"/>
    </source>
</evidence>
<evidence type="ECO:0000256" key="11">
    <source>
        <dbReference type="ARBA" id="ARBA00023667"/>
    </source>
</evidence>
<comment type="subcellular location">
    <subcellularLocation>
        <location evidence="1">Cell membrane</location>
        <topology evidence="1">Single-pass membrane protein</topology>
    </subcellularLocation>
</comment>
<evidence type="ECO:0000256" key="6">
    <source>
        <dbReference type="ARBA" id="ARBA00022989"/>
    </source>
</evidence>
<evidence type="ECO:0000256" key="3">
    <source>
        <dbReference type="ARBA" id="ARBA00022679"/>
    </source>
</evidence>
<keyword evidence="2" id="KW-1003">Cell membrane</keyword>
<accession>A0ABN4JVI3</accession>
<evidence type="ECO:0000313" key="15">
    <source>
        <dbReference type="Proteomes" id="UP000065533"/>
    </source>
</evidence>
<keyword evidence="3" id="KW-0808">Transferase</keyword>
<dbReference type="EMBL" id="CP013661">
    <property type="protein sequence ID" value="ALS77391.1"/>
    <property type="molecule type" value="Genomic_DNA"/>
</dbReference>
<proteinExistence type="inferred from homology"/>
<evidence type="ECO:0000256" key="5">
    <source>
        <dbReference type="ARBA" id="ARBA00022729"/>
    </source>
</evidence>
<comment type="pathway">
    <text evidence="9">Carotenoid biosynthesis; staphyloxanthin biosynthesis; staphyloxanthin from farnesyl diphosphate: step 5/5.</text>
</comment>
<comment type="similarity">
    <text evidence="10">Belongs to the acyltransferase CrtO family.</text>
</comment>
<gene>
    <name evidence="14" type="ORF">AUO94_01465</name>
</gene>
<evidence type="ECO:0000256" key="1">
    <source>
        <dbReference type="ARBA" id="ARBA00004162"/>
    </source>
</evidence>
<keyword evidence="15" id="KW-1185">Reference proteome</keyword>
<dbReference type="InterPro" id="IPR044021">
    <property type="entry name" value="CrtO"/>
</dbReference>